<dbReference type="STRING" id="428992.SAMN05216272_104286"/>
<reference evidence="2" key="1">
    <citation type="submission" date="2016-10" db="EMBL/GenBank/DDBJ databases">
        <authorList>
            <person name="Varghese N."/>
            <person name="Submissions S."/>
        </authorList>
    </citation>
    <scope>NUCLEOTIDE SEQUENCE [LARGE SCALE GENOMIC DNA]</scope>
    <source>
        <strain evidence="2">CCM 7469</strain>
    </source>
</reference>
<dbReference type="EMBL" id="FNDS01000004">
    <property type="protein sequence ID" value="SDH94114.1"/>
    <property type="molecule type" value="Genomic_DNA"/>
</dbReference>
<gene>
    <name evidence="1" type="ORF">SAMN05216272_104286</name>
</gene>
<proteinExistence type="predicted"/>
<dbReference type="AlphaFoldDB" id="A0A1G8GI96"/>
<protein>
    <submittedName>
        <fullName evidence="1">Uncharacterized protein</fullName>
    </submittedName>
</protein>
<dbReference type="Proteomes" id="UP000199636">
    <property type="component" value="Unassembled WGS sequence"/>
</dbReference>
<keyword evidence="2" id="KW-1185">Reference proteome</keyword>
<organism evidence="1 2">
    <name type="scientific">Pseudomonas panipatensis</name>
    <dbReference type="NCBI Taxonomy" id="428992"/>
    <lineage>
        <taxon>Bacteria</taxon>
        <taxon>Pseudomonadati</taxon>
        <taxon>Pseudomonadota</taxon>
        <taxon>Gammaproteobacteria</taxon>
        <taxon>Pseudomonadales</taxon>
        <taxon>Pseudomonadaceae</taxon>
        <taxon>Pseudomonas</taxon>
    </lineage>
</organism>
<evidence type="ECO:0000313" key="2">
    <source>
        <dbReference type="Proteomes" id="UP000199636"/>
    </source>
</evidence>
<accession>A0A1G8GI96</accession>
<dbReference type="RefSeq" id="WP_090262705.1">
    <property type="nucleotide sequence ID" value="NZ_FNDS01000004.1"/>
</dbReference>
<sequence>MKRVVGMLMLAGGLLWLLAGGHLEGSGEAEVQSLLAGLTFVTLCEGLLLLITMENPANGGDEKGETGLNR</sequence>
<evidence type="ECO:0000313" key="1">
    <source>
        <dbReference type="EMBL" id="SDH94114.1"/>
    </source>
</evidence>
<name>A0A1G8GI96_9PSED</name>